<dbReference type="RefSeq" id="XP_069230432.1">
    <property type="nucleotide sequence ID" value="XM_069372866.1"/>
</dbReference>
<keyword evidence="3 6" id="KW-0812">Transmembrane</keyword>
<keyword evidence="8" id="KW-1185">Reference proteome</keyword>
<dbReference type="GO" id="GO:0016020">
    <property type="term" value="C:membrane"/>
    <property type="evidence" value="ECO:0007669"/>
    <property type="project" value="UniProtKB-SubCell"/>
</dbReference>
<dbReference type="InterPro" id="IPR002293">
    <property type="entry name" value="AA/rel_permease1"/>
</dbReference>
<dbReference type="PANTHER" id="PTHR45649:SF4">
    <property type="entry name" value="TRANSPORTER, PUTATIVE (EUROFUNG)-RELATED"/>
    <property type="match status" value="1"/>
</dbReference>
<dbReference type="Proteomes" id="UP000803884">
    <property type="component" value="Unassembled WGS sequence"/>
</dbReference>
<dbReference type="GeneID" id="96005704"/>
<evidence type="ECO:0008006" key="9">
    <source>
        <dbReference type="Google" id="ProtNLM"/>
    </source>
</evidence>
<accession>A0AB34KT41</accession>
<evidence type="ECO:0000256" key="2">
    <source>
        <dbReference type="ARBA" id="ARBA00022448"/>
    </source>
</evidence>
<comment type="caution">
    <text evidence="7">The sequence shown here is derived from an EMBL/GenBank/DDBJ whole genome shotgun (WGS) entry which is preliminary data.</text>
</comment>
<protein>
    <recommendedName>
        <fullName evidence="9">Amino acid transporter</fullName>
    </recommendedName>
</protein>
<proteinExistence type="predicted"/>
<organism evidence="7 8">
    <name type="scientific">Cladosporium halotolerans</name>
    <dbReference type="NCBI Taxonomy" id="1052096"/>
    <lineage>
        <taxon>Eukaryota</taxon>
        <taxon>Fungi</taxon>
        <taxon>Dikarya</taxon>
        <taxon>Ascomycota</taxon>
        <taxon>Pezizomycotina</taxon>
        <taxon>Dothideomycetes</taxon>
        <taxon>Dothideomycetidae</taxon>
        <taxon>Cladosporiales</taxon>
        <taxon>Cladosporiaceae</taxon>
        <taxon>Cladosporium</taxon>
    </lineage>
</organism>
<keyword evidence="5 6" id="KW-0472">Membrane</keyword>
<evidence type="ECO:0000256" key="1">
    <source>
        <dbReference type="ARBA" id="ARBA00004141"/>
    </source>
</evidence>
<name>A0AB34KT41_9PEZI</name>
<feature type="transmembrane region" description="Helical" evidence="6">
    <location>
        <begin position="488"/>
        <end position="508"/>
    </location>
</feature>
<sequence length="529" mass="57962">MLNKRLEPTECDVGGVVAAELASNELKGYTEEDRKDMWRMGKKQELRRNFRFISTIGYATCVYGTWEILLTANTQGLTAGGLAGLFWSLVWCYAGQTFIVLSLAEMASMAPTAGGQYHWVSEFAPRSSQRLLSYFSGWLATISWLSIIVVDSFIVGGLVQALIVINDASYTPERWQGTLLTWVAVIAVASFNVFFAKHLPLAEGIFCSMHFFSFVPVIVCLWVMSPTKQTASAVFLEFTDNGAGWPSMAATVLVGQVSSMFVVIGQDSVAHMAEEVGNASTVVPQAMVVSFLFNMPFTFVLLITYAFCIGNVEEALASTTGYPFIYVFQNATNSVGGTTGFVTVILILLIMITISVLASSSRQMFAFARDNGLPFSGWIGTVNPRFHVPVNAIVATMVFTFIVSLINIGSTVAFNAVLSLASNAMMGTYLISIGCVTYRRVCNLPLPKCRWSLGRAGLPVNMIALVYSCWCFVWSFFPNAYSVTPVNFNWACVLFVGLMGFASLMYIFHARHVYEGPVVRVVQPDSASD</sequence>
<evidence type="ECO:0000256" key="6">
    <source>
        <dbReference type="SAM" id="Phobius"/>
    </source>
</evidence>
<feature type="transmembrane region" description="Helical" evidence="6">
    <location>
        <begin position="245"/>
        <end position="265"/>
    </location>
</feature>
<feature type="transmembrane region" description="Helical" evidence="6">
    <location>
        <begin position="207"/>
        <end position="225"/>
    </location>
</feature>
<dbReference type="PANTHER" id="PTHR45649">
    <property type="entry name" value="AMINO-ACID PERMEASE BAT1"/>
    <property type="match status" value="1"/>
</dbReference>
<feature type="transmembrane region" description="Helical" evidence="6">
    <location>
        <begin position="458"/>
        <end position="476"/>
    </location>
</feature>
<feature type="transmembrane region" description="Helical" evidence="6">
    <location>
        <begin position="86"/>
        <end position="110"/>
    </location>
</feature>
<dbReference type="AlphaFoldDB" id="A0AB34KT41"/>
<evidence type="ECO:0000313" key="8">
    <source>
        <dbReference type="Proteomes" id="UP000803884"/>
    </source>
</evidence>
<dbReference type="EMBL" id="JAAQHG020000011">
    <property type="protein sequence ID" value="KAL1587327.1"/>
    <property type="molecule type" value="Genomic_DNA"/>
</dbReference>
<dbReference type="Pfam" id="PF13520">
    <property type="entry name" value="AA_permease_2"/>
    <property type="match status" value="1"/>
</dbReference>
<feature type="transmembrane region" description="Helical" evidence="6">
    <location>
        <begin position="412"/>
        <end position="438"/>
    </location>
</feature>
<dbReference type="Gene3D" id="1.20.1740.10">
    <property type="entry name" value="Amino acid/polyamine transporter I"/>
    <property type="match status" value="1"/>
</dbReference>
<feature type="transmembrane region" description="Helical" evidence="6">
    <location>
        <begin position="340"/>
        <end position="359"/>
    </location>
</feature>
<dbReference type="GO" id="GO:0022857">
    <property type="term" value="F:transmembrane transporter activity"/>
    <property type="evidence" value="ECO:0007669"/>
    <property type="project" value="InterPro"/>
</dbReference>
<feature type="transmembrane region" description="Helical" evidence="6">
    <location>
        <begin position="388"/>
        <end position="406"/>
    </location>
</feature>
<feature type="transmembrane region" description="Helical" evidence="6">
    <location>
        <begin position="286"/>
        <end position="307"/>
    </location>
</feature>
<feature type="transmembrane region" description="Helical" evidence="6">
    <location>
        <begin position="131"/>
        <end position="155"/>
    </location>
</feature>
<keyword evidence="4 6" id="KW-1133">Transmembrane helix</keyword>
<comment type="subcellular location">
    <subcellularLocation>
        <location evidence="1">Membrane</location>
        <topology evidence="1">Multi-pass membrane protein</topology>
    </subcellularLocation>
</comment>
<keyword evidence="2" id="KW-0813">Transport</keyword>
<evidence type="ECO:0000256" key="4">
    <source>
        <dbReference type="ARBA" id="ARBA00022989"/>
    </source>
</evidence>
<evidence type="ECO:0000256" key="3">
    <source>
        <dbReference type="ARBA" id="ARBA00022692"/>
    </source>
</evidence>
<feature type="transmembrane region" description="Helical" evidence="6">
    <location>
        <begin position="49"/>
        <end position="66"/>
    </location>
</feature>
<evidence type="ECO:0000256" key="5">
    <source>
        <dbReference type="ARBA" id="ARBA00023136"/>
    </source>
</evidence>
<dbReference type="PIRSF" id="PIRSF006060">
    <property type="entry name" value="AA_transporter"/>
    <property type="match status" value="1"/>
</dbReference>
<evidence type="ECO:0000313" key="7">
    <source>
        <dbReference type="EMBL" id="KAL1587327.1"/>
    </source>
</evidence>
<reference evidence="7 8" key="1">
    <citation type="journal article" date="2020" name="Microbiol. Resour. Announc.">
        <title>Draft Genome Sequence of a Cladosporium Species Isolated from the Mesophotic Ascidian Didemnum maculosum.</title>
        <authorList>
            <person name="Gioti A."/>
            <person name="Siaperas R."/>
            <person name="Nikolaivits E."/>
            <person name="Le Goff G."/>
            <person name="Ouazzani J."/>
            <person name="Kotoulas G."/>
            <person name="Topakas E."/>
        </authorList>
    </citation>
    <scope>NUCLEOTIDE SEQUENCE [LARGE SCALE GENOMIC DNA]</scope>
    <source>
        <strain evidence="7 8">TM138-S3</strain>
    </source>
</reference>
<feature type="transmembrane region" description="Helical" evidence="6">
    <location>
        <begin position="175"/>
        <end position="195"/>
    </location>
</feature>
<gene>
    <name evidence="7" type="ORF">WHR41_04260</name>
</gene>